<dbReference type="AlphaFoldDB" id="A0A265UM85"/>
<protein>
    <submittedName>
        <fullName evidence="1">Uncharacterized protein</fullName>
    </submittedName>
</protein>
<accession>A0A265UM85</accession>
<dbReference type="EMBL" id="NGJN01000010">
    <property type="protein sequence ID" value="OZV66433.1"/>
    <property type="molecule type" value="Genomic_DNA"/>
</dbReference>
<dbReference type="InterPro" id="IPR054207">
    <property type="entry name" value="DUF6913"/>
</dbReference>
<comment type="caution">
    <text evidence="1">The sequence shown here is derived from an EMBL/GenBank/DDBJ whole genome shotgun (WGS) entry which is preliminary data.</text>
</comment>
<evidence type="ECO:0000313" key="2">
    <source>
        <dbReference type="Proteomes" id="UP000216840"/>
    </source>
</evidence>
<proteinExistence type="predicted"/>
<dbReference type="Proteomes" id="UP000216840">
    <property type="component" value="Unassembled WGS sequence"/>
</dbReference>
<gene>
    <name evidence="1" type="ORF">CA834_14370</name>
</gene>
<sequence>MFLKVFKEKSNQKYVNKLLSMRRSGVNPNKVKTVAVLLNASEYIDFESFRAYFKQLGLNSPKHKIVAFTLDDKMQSSKWESYFSPKDFGWKGKIHHSDLDSFVKEDYDVLISYYKEDILYLNLITAMSNANLKVGLSTRDERLFDLILDVEPKDMKTFKSEFKKYLTILNKL</sequence>
<keyword evidence="2" id="KW-1185">Reference proteome</keyword>
<name>A0A265UM85_9FLAO</name>
<organism evidence="1 2">
    <name type="scientific">Winogradskyella aurantia</name>
    <dbReference type="NCBI Taxonomy" id="1915063"/>
    <lineage>
        <taxon>Bacteria</taxon>
        <taxon>Pseudomonadati</taxon>
        <taxon>Bacteroidota</taxon>
        <taxon>Flavobacteriia</taxon>
        <taxon>Flavobacteriales</taxon>
        <taxon>Flavobacteriaceae</taxon>
        <taxon>Winogradskyella</taxon>
    </lineage>
</organism>
<dbReference type="RefSeq" id="WP_094969419.1">
    <property type="nucleotide sequence ID" value="NZ_NGJN01000010.1"/>
</dbReference>
<evidence type="ECO:0000313" key="1">
    <source>
        <dbReference type="EMBL" id="OZV66433.1"/>
    </source>
</evidence>
<reference evidence="1 2" key="1">
    <citation type="submission" date="2017-05" db="EMBL/GenBank/DDBJ databases">
        <title>The draft genome sequence of Idiomarina salinarum WNB302.</title>
        <authorList>
            <person name="Sun Y."/>
            <person name="Chen B."/>
            <person name="Du Z."/>
        </authorList>
    </citation>
    <scope>NUCLEOTIDE SEQUENCE [LARGE SCALE GENOMIC DNA]</scope>
    <source>
        <strain evidence="1 2">WNB302</strain>
    </source>
</reference>
<dbReference type="Pfam" id="PF21857">
    <property type="entry name" value="DUF6913"/>
    <property type="match status" value="1"/>
</dbReference>
<dbReference type="OrthoDB" id="1430532at2"/>